<sequence>MVLVVSQLIFAYKNNDYFKKAYIKIFNTNVDTLSKAVKNDMEYILDWGVPVDRMKKTEIILAGRLKNNPQAVEITLADPDGKALYRANLDKAVYHASSVLESSAANIKDYRVELTGTDVK</sequence>
<proteinExistence type="predicted"/>
<name>A0A0F9AMN4_9ZZZZ</name>
<comment type="caution">
    <text evidence="1">The sequence shown here is derived from an EMBL/GenBank/DDBJ whole genome shotgun (WGS) entry which is preliminary data.</text>
</comment>
<feature type="non-terminal residue" evidence="1">
    <location>
        <position position="120"/>
    </location>
</feature>
<protein>
    <submittedName>
        <fullName evidence="1">Uncharacterized protein</fullName>
    </submittedName>
</protein>
<accession>A0A0F9AMN4</accession>
<dbReference type="EMBL" id="LAZR01045153">
    <property type="protein sequence ID" value="KKK99560.1"/>
    <property type="molecule type" value="Genomic_DNA"/>
</dbReference>
<gene>
    <name evidence="1" type="ORF">LCGC14_2631510</name>
</gene>
<organism evidence="1">
    <name type="scientific">marine sediment metagenome</name>
    <dbReference type="NCBI Taxonomy" id="412755"/>
    <lineage>
        <taxon>unclassified sequences</taxon>
        <taxon>metagenomes</taxon>
        <taxon>ecological metagenomes</taxon>
    </lineage>
</organism>
<dbReference type="AlphaFoldDB" id="A0A0F9AMN4"/>
<reference evidence="1" key="1">
    <citation type="journal article" date="2015" name="Nature">
        <title>Complex archaea that bridge the gap between prokaryotes and eukaryotes.</title>
        <authorList>
            <person name="Spang A."/>
            <person name="Saw J.H."/>
            <person name="Jorgensen S.L."/>
            <person name="Zaremba-Niedzwiedzka K."/>
            <person name="Martijn J."/>
            <person name="Lind A.E."/>
            <person name="van Eijk R."/>
            <person name="Schleper C."/>
            <person name="Guy L."/>
            <person name="Ettema T.J."/>
        </authorList>
    </citation>
    <scope>NUCLEOTIDE SEQUENCE</scope>
</reference>
<evidence type="ECO:0000313" key="1">
    <source>
        <dbReference type="EMBL" id="KKK99560.1"/>
    </source>
</evidence>